<dbReference type="AlphaFoldDB" id="A0A8T0GZ80"/>
<proteinExistence type="predicted"/>
<evidence type="ECO:0000313" key="3">
    <source>
        <dbReference type="Proteomes" id="UP000822688"/>
    </source>
</evidence>
<keyword evidence="3" id="KW-1185">Reference proteome</keyword>
<keyword evidence="1" id="KW-0732">Signal</keyword>
<dbReference type="EMBL" id="CM026429">
    <property type="protein sequence ID" value="KAG0563857.1"/>
    <property type="molecule type" value="Genomic_DNA"/>
</dbReference>
<reference evidence="2" key="1">
    <citation type="submission" date="2020-06" db="EMBL/GenBank/DDBJ databases">
        <title>WGS assembly of Ceratodon purpureus strain R40.</title>
        <authorList>
            <person name="Carey S.B."/>
            <person name="Jenkins J."/>
            <person name="Shu S."/>
            <person name="Lovell J.T."/>
            <person name="Sreedasyam A."/>
            <person name="Maumus F."/>
            <person name="Tiley G.P."/>
            <person name="Fernandez-Pozo N."/>
            <person name="Barry K."/>
            <person name="Chen C."/>
            <person name="Wang M."/>
            <person name="Lipzen A."/>
            <person name="Daum C."/>
            <person name="Saski C.A."/>
            <person name="Payton A.C."/>
            <person name="Mcbreen J.C."/>
            <person name="Conrad R.E."/>
            <person name="Kollar L.M."/>
            <person name="Olsson S."/>
            <person name="Huttunen S."/>
            <person name="Landis J.B."/>
            <person name="Wickett N.J."/>
            <person name="Johnson M.G."/>
            <person name="Rensing S.A."/>
            <person name="Grimwood J."/>
            <person name="Schmutz J."/>
            <person name="Mcdaniel S.F."/>
        </authorList>
    </citation>
    <scope>NUCLEOTIDE SEQUENCE</scope>
    <source>
        <strain evidence="2">R40</strain>
    </source>
</reference>
<dbReference type="Proteomes" id="UP000822688">
    <property type="component" value="Chromosome 8"/>
</dbReference>
<name>A0A8T0GZ80_CERPU</name>
<organism evidence="2 3">
    <name type="scientific">Ceratodon purpureus</name>
    <name type="common">Fire moss</name>
    <name type="synonym">Dicranum purpureum</name>
    <dbReference type="NCBI Taxonomy" id="3225"/>
    <lineage>
        <taxon>Eukaryota</taxon>
        <taxon>Viridiplantae</taxon>
        <taxon>Streptophyta</taxon>
        <taxon>Embryophyta</taxon>
        <taxon>Bryophyta</taxon>
        <taxon>Bryophytina</taxon>
        <taxon>Bryopsida</taxon>
        <taxon>Dicranidae</taxon>
        <taxon>Pseudoditrichales</taxon>
        <taxon>Ditrichaceae</taxon>
        <taxon>Ceratodon</taxon>
    </lineage>
</organism>
<sequence>MKASIPGEFCTLVILAKLLTFLTHLQLGAGELWEAALSNYFQEKYIVREN</sequence>
<feature type="chain" id="PRO_5035736804" evidence="1">
    <location>
        <begin position="31"/>
        <end position="50"/>
    </location>
</feature>
<accession>A0A8T0GZ80</accession>
<protein>
    <submittedName>
        <fullName evidence="2">Uncharacterized protein</fullName>
    </submittedName>
</protein>
<comment type="caution">
    <text evidence="2">The sequence shown here is derived from an EMBL/GenBank/DDBJ whole genome shotgun (WGS) entry which is preliminary data.</text>
</comment>
<evidence type="ECO:0000313" key="2">
    <source>
        <dbReference type="EMBL" id="KAG0563857.1"/>
    </source>
</evidence>
<gene>
    <name evidence="2" type="ORF">KC19_8G065100</name>
</gene>
<evidence type="ECO:0000256" key="1">
    <source>
        <dbReference type="SAM" id="SignalP"/>
    </source>
</evidence>
<feature type="signal peptide" evidence="1">
    <location>
        <begin position="1"/>
        <end position="30"/>
    </location>
</feature>